<sequence>MNDKRPLGSARTQQRTSLASAFTTDSIASELGDLLPPLLPVHEPDAAAAPAEPAPPARKKPEAKAPKTNSTGAAAAPAPVSDPAPAPAKPAKREPQPSTIGTDGAVSKAELGVSISVPQSIATRLEAFRVKSGQSHPTILFDAIESCYAQLPDLIRAASGQPAGAAEGAQTLFNRPAVARRRSDEPKSSFIIRVSRANKDVLTRLTAELGAPSRNALCTAAYDAYLPKL</sequence>
<protein>
    <submittedName>
        <fullName evidence="2">Uncharacterized protein</fullName>
    </submittedName>
</protein>
<evidence type="ECO:0000313" key="3">
    <source>
        <dbReference type="Proteomes" id="UP000249061"/>
    </source>
</evidence>
<dbReference type="AlphaFoldDB" id="A0A2W5SNW3"/>
<evidence type="ECO:0000256" key="1">
    <source>
        <dbReference type="SAM" id="MobiDB-lite"/>
    </source>
</evidence>
<reference evidence="2 3" key="1">
    <citation type="submission" date="2017-08" db="EMBL/GenBank/DDBJ databases">
        <title>Infants hospitalized years apart are colonized by the same room-sourced microbial strains.</title>
        <authorList>
            <person name="Brooks B."/>
            <person name="Olm M.R."/>
            <person name="Firek B.A."/>
            <person name="Baker R."/>
            <person name="Thomas B.C."/>
            <person name="Morowitz M.J."/>
            <person name="Banfield J.F."/>
        </authorList>
    </citation>
    <scope>NUCLEOTIDE SEQUENCE [LARGE SCALE GENOMIC DNA]</scope>
    <source>
        <strain evidence="2">S2_003_000_R2_14</strain>
    </source>
</reference>
<proteinExistence type="predicted"/>
<dbReference type="EMBL" id="QFQP01000087">
    <property type="protein sequence ID" value="PZR03487.1"/>
    <property type="molecule type" value="Genomic_DNA"/>
</dbReference>
<accession>A0A2W5SNW3</accession>
<feature type="region of interest" description="Disordered" evidence="1">
    <location>
        <begin position="1"/>
        <end position="21"/>
    </location>
</feature>
<feature type="compositionally biased region" description="Polar residues" evidence="1">
    <location>
        <begin position="10"/>
        <end position="21"/>
    </location>
</feature>
<comment type="caution">
    <text evidence="2">The sequence shown here is derived from an EMBL/GenBank/DDBJ whole genome shotgun (WGS) entry which is preliminary data.</text>
</comment>
<feature type="region of interest" description="Disordered" evidence="1">
    <location>
        <begin position="35"/>
        <end position="105"/>
    </location>
</feature>
<gene>
    <name evidence="2" type="ORF">DI536_35945</name>
</gene>
<name>A0A2W5SNW3_9BACT</name>
<organism evidence="2 3">
    <name type="scientific">Archangium gephyra</name>
    <dbReference type="NCBI Taxonomy" id="48"/>
    <lineage>
        <taxon>Bacteria</taxon>
        <taxon>Pseudomonadati</taxon>
        <taxon>Myxococcota</taxon>
        <taxon>Myxococcia</taxon>
        <taxon>Myxococcales</taxon>
        <taxon>Cystobacterineae</taxon>
        <taxon>Archangiaceae</taxon>
        <taxon>Archangium</taxon>
    </lineage>
</organism>
<evidence type="ECO:0000313" key="2">
    <source>
        <dbReference type="EMBL" id="PZR03487.1"/>
    </source>
</evidence>
<dbReference type="Proteomes" id="UP000249061">
    <property type="component" value="Unassembled WGS sequence"/>
</dbReference>